<feature type="region of interest" description="Disordered" evidence="2">
    <location>
        <begin position="56"/>
        <end position="152"/>
    </location>
</feature>
<feature type="region of interest" description="Disordered" evidence="2">
    <location>
        <begin position="1034"/>
        <end position="1062"/>
    </location>
</feature>
<sequence length="1156" mass="127963">MICLGRSHYFRFNHPSEAKLMKAILPNARISMAPITFYPAVDNPEYFHMTAQEAAGSGEEIRVHNDESPPPVGREGERGSSHPPVPPRKNPPPSTLTLPLTDNSAVDTQNNKESCQTSSPESAPKSSSEEYSDSENPPEVPPRSEGTCPTYVNTTGATLLSANPKSSATYLGEYIYTKAEEDLATTTHSLKTKETASNQFAGSPTSVITHNGMTMAHNAMKYYSPRSPVGSPTACSSQLAFFNTTSQHPSVSLPSSVATSTSHSSVSAFTLNHSVSPYSSPRTPLPVTSECSPKTCSTLGGSITSPCYNSNLNSRYANLGSPVGTLEKDLKLSERKKQLAHEERLQEQAMASAEKARLEEILKMCAEYERQQNVGFSSVGSPTSSADSTSTTKSSISPYHTLTQKRIKTNGSLPREKRSPLSSPPPSHLGITSPTGSVPSLSPPISSSRRAGTPSEDELNSIFSFESDSGFNISNGANATNRSDHSCPYPPFPNLSSGLEETPSPPPISPRSPYENISHNHHLGYPMPQSPRTRIRTIVGKDRRDHCEVFENKMAFGDMHSPQTYSNNNSFTSSGAANAVARCTPKENGLTEKVPVKPPRSPRIDRNVLVGDNDLSNTKDSNIIDNKYFADVTPKAKANKTNLRNCNIRRFNDEENAKITAAKRNCLHSVTSELNSSPSRSKVFEEHMIRNIQDTLNINDIGSEVEKLKREKDEALKETVRLKGKINDLECQENEALRELELERALLEGELDCLKYSIEMDEESLSQLLKKSNEMEKRHKDDREKDKETINNCKMRLELAEKELDNVGKSEDPLSEKDLKEKSELEKQKHETLETERKVFEDTEFSQMESEALRESEREELNKEICDLKEKIHLQKEKCAELEKQMADITSSVMLHVSNVDRQMAELARLGAIPPVPNGRLSPTASSSDSEESTGNDLVDRLAQLHLLDQSQEDLDRINQIATLSPLEYREGTLGRKTSAALMEVERNRQLNLVKQDNSNIYNQVNNNNNDNYFQMSPISFASPRPLPRTSLLGLSSNDKISPRSQFTDSGNTLNRKANSTSAMCYSKEGTQVINDEKRRVEELKRKVAHKVKEEWEERRKEKVEREIACASLDSVGSEESSSLTSSDMHVESLSSDDVIAHRSSGGESAAKETKV</sequence>
<feature type="non-terminal residue" evidence="3">
    <location>
        <position position="1156"/>
    </location>
</feature>
<reference evidence="3 4" key="1">
    <citation type="journal article" date="2019" name="PLoS Biol.">
        <title>Sex chromosomes control vertical transmission of feminizing Wolbachia symbionts in an isopod.</title>
        <authorList>
            <person name="Becking T."/>
            <person name="Chebbi M.A."/>
            <person name="Giraud I."/>
            <person name="Moumen B."/>
            <person name="Laverre T."/>
            <person name="Caubet Y."/>
            <person name="Peccoud J."/>
            <person name="Gilbert C."/>
            <person name="Cordaux R."/>
        </authorList>
    </citation>
    <scope>NUCLEOTIDE SEQUENCE [LARGE SCALE GENOMIC DNA]</scope>
    <source>
        <strain evidence="3">ANa2</strain>
        <tissue evidence="3">Whole body excluding digestive tract and cuticle</tissue>
    </source>
</reference>
<dbReference type="PANTHER" id="PTHR12156:SF5">
    <property type="entry name" value="FI18040P1"/>
    <property type="match status" value="1"/>
</dbReference>
<organism evidence="3 4">
    <name type="scientific">Armadillidium nasatum</name>
    <dbReference type="NCBI Taxonomy" id="96803"/>
    <lineage>
        <taxon>Eukaryota</taxon>
        <taxon>Metazoa</taxon>
        <taxon>Ecdysozoa</taxon>
        <taxon>Arthropoda</taxon>
        <taxon>Crustacea</taxon>
        <taxon>Multicrustacea</taxon>
        <taxon>Malacostraca</taxon>
        <taxon>Eumalacostraca</taxon>
        <taxon>Peracarida</taxon>
        <taxon>Isopoda</taxon>
        <taxon>Oniscidea</taxon>
        <taxon>Crinocheta</taxon>
        <taxon>Armadillidiidae</taxon>
        <taxon>Armadillidium</taxon>
    </lineage>
</organism>
<feature type="region of interest" description="Disordered" evidence="2">
    <location>
        <begin position="375"/>
        <end position="456"/>
    </location>
</feature>
<dbReference type="EMBL" id="SEYY01000055">
    <property type="protein sequence ID" value="KAB7508124.1"/>
    <property type="molecule type" value="Genomic_DNA"/>
</dbReference>
<feature type="compositionally biased region" description="Low complexity" evidence="2">
    <location>
        <begin position="1113"/>
        <end position="1128"/>
    </location>
</feature>
<feature type="region of interest" description="Disordered" evidence="2">
    <location>
        <begin position="914"/>
        <end position="936"/>
    </location>
</feature>
<name>A0A5N5TPM1_9CRUS</name>
<dbReference type="OrthoDB" id="6020705at2759"/>
<feature type="region of interest" description="Disordered" evidence="2">
    <location>
        <begin position="1113"/>
        <end position="1156"/>
    </location>
</feature>
<dbReference type="InterPro" id="IPR052212">
    <property type="entry name" value="PH-like_domain"/>
</dbReference>
<evidence type="ECO:0000256" key="2">
    <source>
        <dbReference type="SAM" id="MobiDB-lite"/>
    </source>
</evidence>
<accession>A0A5N5TPM1</accession>
<keyword evidence="4" id="KW-1185">Reference proteome</keyword>
<protein>
    <submittedName>
        <fullName evidence="3">Pleckstrin homology-like domain family B member 2</fullName>
    </submittedName>
</protein>
<keyword evidence="1" id="KW-0175">Coiled coil</keyword>
<feature type="coiled-coil region" evidence="1">
    <location>
        <begin position="1067"/>
        <end position="1094"/>
    </location>
</feature>
<feature type="compositionally biased region" description="Low complexity" evidence="2">
    <location>
        <begin position="437"/>
        <end position="448"/>
    </location>
</feature>
<feature type="region of interest" description="Disordered" evidence="2">
    <location>
        <begin position="804"/>
        <end position="833"/>
    </location>
</feature>
<evidence type="ECO:0000313" key="3">
    <source>
        <dbReference type="EMBL" id="KAB7508124.1"/>
    </source>
</evidence>
<feature type="region of interest" description="Disordered" evidence="2">
    <location>
        <begin position="475"/>
        <end position="515"/>
    </location>
</feature>
<dbReference type="Proteomes" id="UP000326759">
    <property type="component" value="Unassembled WGS sequence"/>
</dbReference>
<feature type="region of interest" description="Disordered" evidence="2">
    <location>
        <begin position="589"/>
        <end position="613"/>
    </location>
</feature>
<evidence type="ECO:0000256" key="1">
    <source>
        <dbReference type="SAM" id="Coils"/>
    </source>
</evidence>
<comment type="caution">
    <text evidence="3">The sequence shown here is derived from an EMBL/GenBank/DDBJ whole genome shotgun (WGS) entry which is preliminary data.</text>
</comment>
<proteinExistence type="predicted"/>
<dbReference type="AlphaFoldDB" id="A0A5N5TPM1"/>
<feature type="compositionally biased region" description="Polar residues" evidence="2">
    <location>
        <begin position="102"/>
        <end position="117"/>
    </location>
</feature>
<feature type="compositionally biased region" description="Pro residues" evidence="2">
    <location>
        <begin position="83"/>
        <end position="94"/>
    </location>
</feature>
<dbReference type="PANTHER" id="PTHR12156">
    <property type="entry name" value="PLECKSTRIN HOMOLOGY-LIKE DOMAIN, FAMILY B, MEMBER 3"/>
    <property type="match status" value="1"/>
</dbReference>
<gene>
    <name evidence="3" type="primary">PHLDB2</name>
    <name evidence="3" type="ORF">Anas_02832</name>
</gene>
<evidence type="ECO:0000313" key="4">
    <source>
        <dbReference type="Proteomes" id="UP000326759"/>
    </source>
</evidence>
<feature type="compositionally biased region" description="Low complexity" evidence="2">
    <location>
        <begin position="377"/>
        <end position="397"/>
    </location>
</feature>